<feature type="transmembrane region" description="Helical" evidence="2">
    <location>
        <begin position="29"/>
        <end position="46"/>
    </location>
</feature>
<dbReference type="InterPro" id="IPR022742">
    <property type="entry name" value="Hydrolase_4"/>
</dbReference>
<dbReference type="RefSeq" id="WP_146853358.1">
    <property type="nucleotide sequence ID" value="NZ_BKAG01000038.1"/>
</dbReference>
<name>A0A512MDW3_9BACT</name>
<reference evidence="4 5" key="1">
    <citation type="submission" date="2019-07" db="EMBL/GenBank/DDBJ databases">
        <title>Whole genome shotgun sequence of Brevifollis gellanilyticus NBRC 108608.</title>
        <authorList>
            <person name="Hosoyama A."/>
            <person name="Uohara A."/>
            <person name="Ohji S."/>
            <person name="Ichikawa N."/>
        </authorList>
    </citation>
    <scope>NUCLEOTIDE SEQUENCE [LARGE SCALE GENOMIC DNA]</scope>
    <source>
        <strain evidence="4 5">NBRC 108608</strain>
    </source>
</reference>
<evidence type="ECO:0000256" key="1">
    <source>
        <dbReference type="SAM" id="MobiDB-lite"/>
    </source>
</evidence>
<dbReference type="EMBL" id="BKAG01000038">
    <property type="protein sequence ID" value="GEP44935.1"/>
    <property type="molecule type" value="Genomic_DNA"/>
</dbReference>
<dbReference type="SUPFAM" id="SSF53474">
    <property type="entry name" value="alpha/beta-Hydrolases"/>
    <property type="match status" value="1"/>
</dbReference>
<dbReference type="AlphaFoldDB" id="A0A512MDW3"/>
<evidence type="ECO:0000256" key="2">
    <source>
        <dbReference type="SAM" id="Phobius"/>
    </source>
</evidence>
<proteinExistence type="predicted"/>
<feature type="domain" description="Serine aminopeptidase S33" evidence="3">
    <location>
        <begin position="82"/>
        <end position="193"/>
    </location>
</feature>
<comment type="caution">
    <text evidence="4">The sequence shown here is derived from an EMBL/GenBank/DDBJ whole genome shotgun (WGS) entry which is preliminary data.</text>
</comment>
<organism evidence="4 5">
    <name type="scientific">Brevifollis gellanilyticus</name>
    <dbReference type="NCBI Taxonomy" id="748831"/>
    <lineage>
        <taxon>Bacteria</taxon>
        <taxon>Pseudomonadati</taxon>
        <taxon>Verrucomicrobiota</taxon>
        <taxon>Verrucomicrobiia</taxon>
        <taxon>Verrucomicrobiales</taxon>
        <taxon>Verrucomicrobiaceae</taxon>
    </lineage>
</organism>
<gene>
    <name evidence="4" type="ORF">BGE01nite_42260</name>
</gene>
<dbReference type="Proteomes" id="UP000321577">
    <property type="component" value="Unassembled WGS sequence"/>
</dbReference>
<accession>A0A512MDW3</accession>
<evidence type="ECO:0000259" key="3">
    <source>
        <dbReference type="Pfam" id="PF12146"/>
    </source>
</evidence>
<keyword evidence="5" id="KW-1185">Reference proteome</keyword>
<dbReference type="OrthoDB" id="197083at2"/>
<keyword evidence="2" id="KW-0472">Membrane</keyword>
<keyword evidence="2" id="KW-1133">Transmembrane helix</keyword>
<feature type="region of interest" description="Disordered" evidence="1">
    <location>
        <begin position="285"/>
        <end position="312"/>
    </location>
</feature>
<sequence>MSRNSPSSLGDTACQRVASMEGGFVPGKAFFLALLGCALGFGGWIYEFAPRASEAAGTQAAPLQLELSTGPFEARCYDCQGTPRGIVVLASGEGGWSCWEERTAHHLMEAGYIVGAWDCRKFADSRRYDQAALAEGWQALSQALIQRCHADATMPLWYGGWSAGAQQAVAAAAAHASPLPLTGLLLAAPGARGRYGITDSDLLGRQPSGGGTFALVDLAPDLVDVPVAQFMAEQDPQDDVAWLEKLGTSPYQLYPLPGMSHDMERAGSHFQAALDAAMTWTRSAAPPRKTLMLPRGHTARPASTGKRPGPGT</sequence>
<protein>
    <recommendedName>
        <fullName evidence="3">Serine aminopeptidase S33 domain-containing protein</fullName>
    </recommendedName>
</protein>
<evidence type="ECO:0000313" key="5">
    <source>
        <dbReference type="Proteomes" id="UP000321577"/>
    </source>
</evidence>
<dbReference type="Gene3D" id="3.40.50.1820">
    <property type="entry name" value="alpha/beta hydrolase"/>
    <property type="match status" value="1"/>
</dbReference>
<evidence type="ECO:0000313" key="4">
    <source>
        <dbReference type="EMBL" id="GEP44935.1"/>
    </source>
</evidence>
<dbReference type="Pfam" id="PF12146">
    <property type="entry name" value="Hydrolase_4"/>
    <property type="match status" value="1"/>
</dbReference>
<keyword evidence="2" id="KW-0812">Transmembrane</keyword>
<dbReference type="InterPro" id="IPR029058">
    <property type="entry name" value="AB_hydrolase_fold"/>
</dbReference>